<dbReference type="CDD" id="cd01949">
    <property type="entry name" value="GGDEF"/>
    <property type="match status" value="1"/>
</dbReference>
<evidence type="ECO:0000259" key="3">
    <source>
        <dbReference type="PROSITE" id="PS50112"/>
    </source>
</evidence>
<evidence type="ECO:0000256" key="2">
    <source>
        <dbReference type="ARBA" id="ARBA00022636"/>
    </source>
</evidence>
<dbReference type="Gene3D" id="3.20.20.450">
    <property type="entry name" value="EAL domain"/>
    <property type="match status" value="1"/>
</dbReference>
<proteinExistence type="predicted"/>
<dbReference type="CDD" id="cd01948">
    <property type="entry name" value="EAL"/>
    <property type="match status" value="1"/>
</dbReference>
<dbReference type="GO" id="GO:0071111">
    <property type="term" value="F:cyclic-guanylate-specific phosphodiesterase activity"/>
    <property type="evidence" value="ECO:0007669"/>
    <property type="project" value="UniProtKB-EC"/>
</dbReference>
<dbReference type="SMART" id="SM00267">
    <property type="entry name" value="GGDEF"/>
    <property type="match status" value="1"/>
</dbReference>
<dbReference type="PROSITE" id="PS50887">
    <property type="entry name" value="GGDEF"/>
    <property type="match status" value="1"/>
</dbReference>
<sequence length="663" mass="74644">MIDDMEQNLLFRYMGTHSPWWRLAADSNALHLAASENADITQVVALSDEQADIIRQLTVITSSVTMTLSLYGADVPLHLVGRKINKKEWAGTASAWNDTPSVARDLVQSLSFAEQVVSEANSVIVILDQHGNIQRFNRLSEEYTGLKEQEVIGQNVFKLFMSRSEAAASKRNISGFFRNGSSYEVERWIKTRKGQRLFLFRNKFVHSGSGKNEIFLICSGTDITEERRAQERLRVLANTDTITGLPNRNAIHELISDAISQRGETQVGVVYLDLDNFKKVNDAYGHMFGDQLLQSVALAILSCLDEGQVLARLGGDEFIVLATDTSQSTLEAMASRILTRLRQPFRIGLIEIYTGCSLGISLAPQHGSDRESIIRNADTAMYTAKEGGRGKFCVFSPEMNQRVFEYLWLDTNLRKALDKDQLLIHYQPKITWRGEVRSLEALVRWQSPERGLIPPLEFISYAEESGLIVPLGRWVMLDVVRQVAKWRDKGINLRVAVNVSARQLADQTIFSDLKQALKDLNFEYCPIDVELTESCLIENEELALSVIQQFSQLGAQIHLDDFGTGYSSLSQLARFPIDAIKLDQVFVRDIHKQSISQSLVRAIVAVAQALNLQVIAEGVESTKEDAFLTKNGVNERQGFLFAKPMPAAAFERWFKRYQAKKLR</sequence>
<dbReference type="Gene3D" id="3.30.450.20">
    <property type="entry name" value="PAS domain"/>
    <property type="match status" value="1"/>
</dbReference>
<dbReference type="InterPro" id="IPR035965">
    <property type="entry name" value="PAS-like_dom_sf"/>
</dbReference>
<accession>A0A8I0CW18</accession>
<dbReference type="NCBIfam" id="TIGR00254">
    <property type="entry name" value="GGDEF"/>
    <property type="match status" value="1"/>
</dbReference>
<feature type="domain" description="EAL" evidence="4">
    <location>
        <begin position="406"/>
        <end position="658"/>
    </location>
</feature>
<dbReference type="Pfam" id="PF00563">
    <property type="entry name" value="EAL"/>
    <property type="match status" value="1"/>
</dbReference>
<gene>
    <name evidence="6" type="primary">pdeR</name>
    <name evidence="6" type="ORF">HU722_15335</name>
</gene>
<dbReference type="PANTHER" id="PTHR44757">
    <property type="entry name" value="DIGUANYLATE CYCLASE DGCP"/>
    <property type="match status" value="1"/>
</dbReference>
<dbReference type="InterPro" id="IPR029787">
    <property type="entry name" value="Nucleotide_cyclase"/>
</dbReference>
<dbReference type="EMBL" id="JABWQF010000008">
    <property type="protein sequence ID" value="MBC3292891.1"/>
    <property type="molecule type" value="Genomic_DNA"/>
</dbReference>
<keyword evidence="2" id="KW-0973">c-di-GMP</keyword>
<dbReference type="SMART" id="SM00052">
    <property type="entry name" value="EAL"/>
    <property type="match status" value="1"/>
</dbReference>
<evidence type="ECO:0000259" key="4">
    <source>
        <dbReference type="PROSITE" id="PS50883"/>
    </source>
</evidence>
<dbReference type="InterPro" id="IPR000014">
    <property type="entry name" value="PAS"/>
</dbReference>
<protein>
    <recommendedName>
        <fullName evidence="1">cyclic-guanylate-specific phosphodiesterase</fullName>
        <ecNumber evidence="1">3.1.4.52</ecNumber>
    </recommendedName>
</protein>
<dbReference type="Pfam" id="PF13426">
    <property type="entry name" value="PAS_9"/>
    <property type="match status" value="1"/>
</dbReference>
<feature type="domain" description="GGDEF" evidence="5">
    <location>
        <begin position="265"/>
        <end position="397"/>
    </location>
</feature>
<evidence type="ECO:0000256" key="1">
    <source>
        <dbReference type="ARBA" id="ARBA00012282"/>
    </source>
</evidence>
<keyword evidence="6" id="KW-0378">Hydrolase</keyword>
<dbReference type="Gene3D" id="3.30.70.270">
    <property type="match status" value="1"/>
</dbReference>
<dbReference type="PANTHER" id="PTHR44757:SF11">
    <property type="entry name" value="CYCLIC DI-GMP PHOSPHODIESTERASE PDER"/>
    <property type="match status" value="1"/>
</dbReference>
<name>A0A8I0CW18_9PSED</name>
<dbReference type="SUPFAM" id="SSF55073">
    <property type="entry name" value="Nucleotide cyclase"/>
    <property type="match status" value="1"/>
</dbReference>
<dbReference type="InterPro" id="IPR000160">
    <property type="entry name" value="GGDEF_dom"/>
</dbReference>
<organism evidence="6">
    <name type="scientific">Pseudomonas tritici</name>
    <dbReference type="NCBI Taxonomy" id="2745518"/>
    <lineage>
        <taxon>Bacteria</taxon>
        <taxon>Pseudomonadati</taxon>
        <taxon>Pseudomonadota</taxon>
        <taxon>Gammaproteobacteria</taxon>
        <taxon>Pseudomonadales</taxon>
        <taxon>Pseudomonadaceae</taxon>
        <taxon>Pseudomonas</taxon>
    </lineage>
</organism>
<dbReference type="PROSITE" id="PS50112">
    <property type="entry name" value="PAS"/>
    <property type="match status" value="1"/>
</dbReference>
<dbReference type="InterPro" id="IPR043128">
    <property type="entry name" value="Rev_trsase/Diguanyl_cyclase"/>
</dbReference>
<dbReference type="EC" id="3.1.4.52" evidence="1"/>
<dbReference type="SUPFAM" id="SSF55785">
    <property type="entry name" value="PYP-like sensor domain (PAS domain)"/>
    <property type="match status" value="1"/>
</dbReference>
<dbReference type="SMART" id="SM00091">
    <property type="entry name" value="PAS"/>
    <property type="match status" value="1"/>
</dbReference>
<dbReference type="CDD" id="cd00130">
    <property type="entry name" value="PAS"/>
    <property type="match status" value="1"/>
</dbReference>
<feature type="domain" description="PAS" evidence="3">
    <location>
        <begin position="109"/>
        <end position="180"/>
    </location>
</feature>
<dbReference type="FunFam" id="3.20.20.450:FF:000001">
    <property type="entry name" value="Cyclic di-GMP phosphodiesterase yahA"/>
    <property type="match status" value="1"/>
</dbReference>
<dbReference type="SUPFAM" id="SSF141868">
    <property type="entry name" value="EAL domain-like"/>
    <property type="match status" value="1"/>
</dbReference>
<dbReference type="AlphaFoldDB" id="A0A8I0CW18"/>
<dbReference type="PROSITE" id="PS50883">
    <property type="entry name" value="EAL"/>
    <property type="match status" value="1"/>
</dbReference>
<evidence type="ECO:0000313" key="6">
    <source>
        <dbReference type="EMBL" id="MBC3292891.1"/>
    </source>
</evidence>
<dbReference type="InterPro" id="IPR052155">
    <property type="entry name" value="Biofilm_reg_signaling"/>
</dbReference>
<comment type="caution">
    <text evidence="6">The sequence shown here is derived from an EMBL/GenBank/DDBJ whole genome shotgun (WGS) entry which is preliminary data.</text>
</comment>
<dbReference type="NCBIfam" id="TIGR00229">
    <property type="entry name" value="sensory_box"/>
    <property type="match status" value="1"/>
</dbReference>
<dbReference type="NCBIfam" id="NF007474">
    <property type="entry name" value="PRK10060.1"/>
    <property type="match status" value="1"/>
</dbReference>
<reference evidence="6" key="1">
    <citation type="journal article" date="2020" name="Microorganisms">
        <title>Reliable Identification of Environmental Pseudomonas Isolates Using the rpoD Gene.</title>
        <authorList>
            <consortium name="The Broad Institute Genome Sequencing Platform"/>
            <person name="Girard L."/>
            <person name="Lood C."/>
            <person name="Rokni-Zadeh H."/>
            <person name="van Noort V."/>
            <person name="Lavigne R."/>
            <person name="De Mot R."/>
        </authorList>
    </citation>
    <scope>NUCLEOTIDE SEQUENCE [LARGE SCALE GENOMIC DNA]</scope>
    <source>
        <strain evidence="6">SWRI145</strain>
    </source>
</reference>
<evidence type="ECO:0000259" key="5">
    <source>
        <dbReference type="PROSITE" id="PS50887"/>
    </source>
</evidence>
<dbReference type="InterPro" id="IPR001633">
    <property type="entry name" value="EAL_dom"/>
</dbReference>
<dbReference type="Pfam" id="PF00990">
    <property type="entry name" value="GGDEF"/>
    <property type="match status" value="1"/>
</dbReference>
<dbReference type="InterPro" id="IPR035919">
    <property type="entry name" value="EAL_sf"/>
</dbReference>